<dbReference type="AlphaFoldDB" id="A0A1B9H2Q8"/>
<gene>
    <name evidence="11" type="ORF">I316_00678</name>
</gene>
<feature type="domain" description="C2H2-type" evidence="10">
    <location>
        <begin position="442"/>
        <end position="468"/>
    </location>
</feature>
<evidence type="ECO:0000313" key="11">
    <source>
        <dbReference type="EMBL" id="OCF37552.1"/>
    </source>
</evidence>
<dbReference type="PANTHER" id="PTHR46179">
    <property type="entry name" value="ZINC FINGER PROTEIN"/>
    <property type="match status" value="1"/>
</dbReference>
<evidence type="ECO:0000256" key="8">
    <source>
        <dbReference type="PROSITE-ProRule" id="PRU00042"/>
    </source>
</evidence>
<evidence type="ECO:0000256" key="1">
    <source>
        <dbReference type="ARBA" id="ARBA00004123"/>
    </source>
</evidence>
<name>A0A1B9H2Q8_9TREE</name>
<dbReference type="InterPro" id="IPR051061">
    <property type="entry name" value="Zinc_finger_trans_reg"/>
</dbReference>
<feature type="region of interest" description="Disordered" evidence="9">
    <location>
        <begin position="294"/>
        <end position="313"/>
    </location>
</feature>
<dbReference type="SUPFAM" id="SSF57667">
    <property type="entry name" value="beta-beta-alpha zinc fingers"/>
    <property type="match status" value="1"/>
</dbReference>
<dbReference type="Proteomes" id="UP000092666">
    <property type="component" value="Unassembled WGS sequence"/>
</dbReference>
<dbReference type="STRING" id="1296120.A0A1B9H2Q8"/>
<feature type="region of interest" description="Disordered" evidence="9">
    <location>
        <begin position="353"/>
        <end position="373"/>
    </location>
</feature>
<evidence type="ECO:0000256" key="6">
    <source>
        <dbReference type="ARBA" id="ARBA00023163"/>
    </source>
</evidence>
<feature type="region of interest" description="Disordered" evidence="9">
    <location>
        <begin position="12"/>
        <end position="39"/>
    </location>
</feature>
<dbReference type="PROSITE" id="PS00028">
    <property type="entry name" value="ZINC_FINGER_C2H2_1"/>
    <property type="match status" value="2"/>
</dbReference>
<evidence type="ECO:0000256" key="4">
    <source>
        <dbReference type="ARBA" id="ARBA00022833"/>
    </source>
</evidence>
<evidence type="ECO:0000256" key="5">
    <source>
        <dbReference type="ARBA" id="ARBA00023015"/>
    </source>
</evidence>
<keyword evidence="4" id="KW-0862">Zinc</keyword>
<dbReference type="InterPro" id="IPR013087">
    <property type="entry name" value="Znf_C2H2_type"/>
</dbReference>
<dbReference type="GO" id="GO:0006357">
    <property type="term" value="P:regulation of transcription by RNA polymerase II"/>
    <property type="evidence" value="ECO:0007669"/>
    <property type="project" value="TreeGrafter"/>
</dbReference>
<dbReference type="PROSITE" id="PS50157">
    <property type="entry name" value="ZINC_FINGER_C2H2_2"/>
    <property type="match status" value="2"/>
</dbReference>
<comment type="subcellular location">
    <subcellularLocation>
        <location evidence="1">Nucleus</location>
    </subcellularLocation>
</comment>
<evidence type="ECO:0000256" key="7">
    <source>
        <dbReference type="ARBA" id="ARBA00023242"/>
    </source>
</evidence>
<keyword evidence="2" id="KW-0479">Metal-binding</keyword>
<dbReference type="InterPro" id="IPR036236">
    <property type="entry name" value="Znf_C2H2_sf"/>
</dbReference>
<protein>
    <recommendedName>
        <fullName evidence="10">C2H2-type domain-containing protein</fullName>
    </recommendedName>
</protein>
<dbReference type="OrthoDB" id="8117402at2759"/>
<feature type="domain" description="C2H2-type" evidence="10">
    <location>
        <begin position="412"/>
        <end position="439"/>
    </location>
</feature>
<keyword evidence="3 8" id="KW-0863">Zinc-finger</keyword>
<dbReference type="PANTHER" id="PTHR46179:SF13">
    <property type="entry name" value="C2H2-TYPE DOMAIN-CONTAINING PROTEIN"/>
    <property type="match status" value="1"/>
</dbReference>
<reference evidence="12" key="2">
    <citation type="submission" date="2013-12" db="EMBL/GenBank/DDBJ databases">
        <title>Evolution of pathogenesis and genome organization in the Tremellales.</title>
        <authorList>
            <person name="Cuomo C."/>
            <person name="Litvintseva A."/>
            <person name="Heitman J."/>
            <person name="Chen Y."/>
            <person name="Sun S."/>
            <person name="Springer D."/>
            <person name="Dromer F."/>
            <person name="Young S."/>
            <person name="Zeng Q."/>
            <person name="Chapman S."/>
            <person name="Gujja S."/>
            <person name="Saif S."/>
            <person name="Birren B."/>
        </authorList>
    </citation>
    <scope>NUCLEOTIDE SEQUENCE [LARGE SCALE GENOMIC DNA]</scope>
    <source>
        <strain evidence="12">BCC8398</strain>
    </source>
</reference>
<reference evidence="11 12" key="1">
    <citation type="submission" date="2013-07" db="EMBL/GenBank/DDBJ databases">
        <title>The Genome Sequence of Cryptococcus heveanensis BCC8398.</title>
        <authorList>
            <consortium name="The Broad Institute Genome Sequencing Platform"/>
            <person name="Cuomo C."/>
            <person name="Litvintseva A."/>
            <person name="Chen Y."/>
            <person name="Heitman J."/>
            <person name="Sun S."/>
            <person name="Springer D."/>
            <person name="Dromer F."/>
            <person name="Young S.K."/>
            <person name="Zeng Q."/>
            <person name="Gargeya S."/>
            <person name="Fitzgerald M."/>
            <person name="Abouelleil A."/>
            <person name="Alvarado L."/>
            <person name="Berlin A.M."/>
            <person name="Chapman S.B."/>
            <person name="Dewar J."/>
            <person name="Goldberg J."/>
            <person name="Griggs A."/>
            <person name="Gujja S."/>
            <person name="Hansen M."/>
            <person name="Howarth C."/>
            <person name="Imamovic A."/>
            <person name="Larimer J."/>
            <person name="McCowan C."/>
            <person name="Murphy C."/>
            <person name="Pearson M."/>
            <person name="Priest M."/>
            <person name="Roberts A."/>
            <person name="Saif S."/>
            <person name="Shea T."/>
            <person name="Sykes S."/>
            <person name="Wortman J."/>
            <person name="Nusbaum C."/>
            <person name="Birren B."/>
        </authorList>
    </citation>
    <scope>NUCLEOTIDE SEQUENCE [LARGE SCALE GENOMIC DNA]</scope>
    <source>
        <strain evidence="11 12">BCC8398</strain>
    </source>
</reference>
<dbReference type="SMART" id="SM00355">
    <property type="entry name" value="ZnF_C2H2"/>
    <property type="match status" value="2"/>
</dbReference>
<organism evidence="11 12">
    <name type="scientific">Kwoniella heveanensis BCC8398</name>
    <dbReference type="NCBI Taxonomy" id="1296120"/>
    <lineage>
        <taxon>Eukaryota</taxon>
        <taxon>Fungi</taxon>
        <taxon>Dikarya</taxon>
        <taxon>Basidiomycota</taxon>
        <taxon>Agaricomycotina</taxon>
        <taxon>Tremellomycetes</taxon>
        <taxon>Tremellales</taxon>
        <taxon>Cryptococcaceae</taxon>
        <taxon>Kwoniella</taxon>
    </lineage>
</organism>
<dbReference type="GO" id="GO:0005634">
    <property type="term" value="C:nucleus"/>
    <property type="evidence" value="ECO:0007669"/>
    <property type="project" value="UniProtKB-SubCell"/>
</dbReference>
<dbReference type="EMBL" id="KV700122">
    <property type="protein sequence ID" value="OCF37552.1"/>
    <property type="molecule type" value="Genomic_DNA"/>
</dbReference>
<proteinExistence type="predicted"/>
<keyword evidence="7" id="KW-0539">Nucleus</keyword>
<evidence type="ECO:0000256" key="3">
    <source>
        <dbReference type="ARBA" id="ARBA00022771"/>
    </source>
</evidence>
<dbReference type="GO" id="GO:0008270">
    <property type="term" value="F:zinc ion binding"/>
    <property type="evidence" value="ECO:0007669"/>
    <property type="project" value="UniProtKB-KW"/>
</dbReference>
<accession>A0A1B9H2Q8</accession>
<keyword evidence="6" id="KW-0804">Transcription</keyword>
<dbReference type="Gene3D" id="3.30.160.60">
    <property type="entry name" value="Classic Zinc Finger"/>
    <property type="match status" value="2"/>
</dbReference>
<dbReference type="Pfam" id="PF00096">
    <property type="entry name" value="zf-C2H2"/>
    <property type="match status" value="1"/>
</dbReference>
<feature type="compositionally biased region" description="Polar residues" evidence="9">
    <location>
        <begin position="294"/>
        <end position="305"/>
    </location>
</feature>
<keyword evidence="5" id="KW-0805">Transcription regulation</keyword>
<evidence type="ECO:0000259" key="10">
    <source>
        <dbReference type="PROSITE" id="PS50157"/>
    </source>
</evidence>
<evidence type="ECO:0000313" key="12">
    <source>
        <dbReference type="Proteomes" id="UP000092666"/>
    </source>
</evidence>
<keyword evidence="12" id="KW-1185">Reference proteome</keyword>
<sequence length="501" mass="54140">MAPLSTAALAPYPFTIGSNSKKDNTFSFPSPPASISSSSESGAFDLDLDAFSHVSPEINALLEPLPIDDKVLSQQVSLDFDLNQSLELSPVASTCTPTSTTLVSPRSSIAEALPVGQRPLLPVAENPDVEADTAEALSNHHLQRYLHYKALAARAEADRAVAQQTQDNQFDAFFQACEQPDLFMPGPGQVPELPSLKETNNMLAYQPQPVPSSSYYGVGPQVAAWSSAPASFTYHPQSSQAALHHAQAHAHLQAADAARAQAQHSRSLSMTSYYMPSSTRTSFDVAQQQQLGSFARPTSSALSSHSPPYPSTPTYPGVPNLVPLQMSKTSTSTSLPSFTSAEPSPIVQRSYSNEHAQELEGEDEIGEDYSPPRAHGMDELKPIIPGMPIPNAHGGGRGYVPGQTPDDPKKRHKCQICGRGFARAFNLKSHVQTHNPLRPKPYQCPHPSCKRGFSRLHDLERHRQGIHSDGPLVEAKRHGVTPSVARAQTKMQKRAESGSLI</sequence>
<evidence type="ECO:0000256" key="9">
    <source>
        <dbReference type="SAM" id="MobiDB-lite"/>
    </source>
</evidence>
<evidence type="ECO:0000256" key="2">
    <source>
        <dbReference type="ARBA" id="ARBA00022723"/>
    </source>
</evidence>
<feature type="region of interest" description="Disordered" evidence="9">
    <location>
        <begin position="390"/>
        <end position="412"/>
    </location>
</feature>